<evidence type="ECO:0000313" key="3">
    <source>
        <dbReference type="Proteomes" id="UP000238523"/>
    </source>
</evidence>
<evidence type="ECO:0000313" key="2">
    <source>
        <dbReference type="EMBL" id="AUW41530.1"/>
    </source>
</evidence>
<accession>A0A2K9YZZ8</accession>
<reference evidence="2 3" key="1">
    <citation type="submission" date="2017-11" db="EMBL/GenBank/DDBJ databases">
        <title>Complete genome of Rhizobium leguminosarum Norway, an ineffective micro-symbiont.</title>
        <authorList>
            <person name="Hoffrichter A."/>
            <person name="Liang J."/>
            <person name="Brachmann A."/>
            <person name="Marin M."/>
        </authorList>
    </citation>
    <scope>NUCLEOTIDE SEQUENCE [LARGE SCALE GENOMIC DNA]</scope>
    <source>
        <strain evidence="2 3">Norway</strain>
    </source>
</reference>
<dbReference type="Proteomes" id="UP000238523">
    <property type="component" value="Chromosome"/>
</dbReference>
<dbReference type="AlphaFoldDB" id="A0A2K9YZZ8"/>
<dbReference type="EMBL" id="CP025012">
    <property type="protein sequence ID" value="AUW41530.1"/>
    <property type="molecule type" value="Genomic_DNA"/>
</dbReference>
<gene>
    <name evidence="2" type="ORF">CUJ84_Chr001131</name>
</gene>
<sequence length="77" mass="8691">MGMKSGRLFVWCDLSRLRPPQEYTDAFPVSLRSEPDELEAAGTSAVSAKLIPDRNRRTQRRNDVMDRCREFSGDGGS</sequence>
<protein>
    <submittedName>
        <fullName evidence="2">Uncharacterized protein</fullName>
    </submittedName>
</protein>
<proteinExistence type="predicted"/>
<feature type="region of interest" description="Disordered" evidence="1">
    <location>
        <begin position="51"/>
        <end position="77"/>
    </location>
</feature>
<evidence type="ECO:0000256" key="1">
    <source>
        <dbReference type="SAM" id="MobiDB-lite"/>
    </source>
</evidence>
<name>A0A2K9YZZ8_RHILE</name>
<organism evidence="2 3">
    <name type="scientific">Rhizobium leguminosarum</name>
    <dbReference type="NCBI Taxonomy" id="384"/>
    <lineage>
        <taxon>Bacteria</taxon>
        <taxon>Pseudomonadati</taxon>
        <taxon>Pseudomonadota</taxon>
        <taxon>Alphaproteobacteria</taxon>
        <taxon>Hyphomicrobiales</taxon>
        <taxon>Rhizobiaceae</taxon>
        <taxon>Rhizobium/Agrobacterium group</taxon>
        <taxon>Rhizobium</taxon>
    </lineage>
</organism>